<dbReference type="GeneID" id="27314793"/>
<dbReference type="RefSeq" id="XP_016211502.1">
    <property type="nucleotide sequence ID" value="XM_016360516.1"/>
</dbReference>
<gene>
    <name evidence="2" type="ORF">PV09_06820</name>
</gene>
<dbReference type="STRING" id="253628.A0A0D2A4C3"/>
<keyword evidence="3" id="KW-1185">Reference proteome</keyword>
<dbReference type="Pfam" id="PF06985">
    <property type="entry name" value="HET"/>
    <property type="match status" value="1"/>
</dbReference>
<dbReference type="AlphaFoldDB" id="A0A0D2A4C3"/>
<dbReference type="HOGENOM" id="CLU_004184_7_0_1"/>
<dbReference type="InterPro" id="IPR010730">
    <property type="entry name" value="HET"/>
</dbReference>
<organism evidence="2 3">
    <name type="scientific">Verruconis gallopava</name>
    <dbReference type="NCBI Taxonomy" id="253628"/>
    <lineage>
        <taxon>Eukaryota</taxon>
        <taxon>Fungi</taxon>
        <taxon>Dikarya</taxon>
        <taxon>Ascomycota</taxon>
        <taxon>Pezizomycotina</taxon>
        <taxon>Dothideomycetes</taxon>
        <taxon>Pleosporomycetidae</taxon>
        <taxon>Venturiales</taxon>
        <taxon>Sympoventuriaceae</taxon>
        <taxon>Verruconis</taxon>
    </lineage>
</organism>
<evidence type="ECO:0000313" key="2">
    <source>
        <dbReference type="EMBL" id="KIW01633.1"/>
    </source>
</evidence>
<feature type="domain" description="Heterokaryon incompatibility" evidence="1">
    <location>
        <begin position="68"/>
        <end position="233"/>
    </location>
</feature>
<name>A0A0D2A4C3_9PEZI</name>
<dbReference type="PANTHER" id="PTHR24148">
    <property type="entry name" value="ANKYRIN REPEAT DOMAIN-CONTAINING PROTEIN 39 HOMOLOG-RELATED"/>
    <property type="match status" value="1"/>
</dbReference>
<evidence type="ECO:0000259" key="1">
    <source>
        <dbReference type="Pfam" id="PF06985"/>
    </source>
</evidence>
<dbReference type="InterPro" id="IPR052895">
    <property type="entry name" value="HetReg/Transcr_Mod"/>
</dbReference>
<proteinExistence type="predicted"/>
<sequence length="645" mass="73555">MDSSTSAAEFWKVLAGVPGSTDFRYSSLSSDMAKEEIRILDLLPGDPSSPVRCGVRHIGLTDQTEKWFAVSYCWDTENQSFRFIGTKTIFCDGQPFLISDNLHDALIRLRELADGASLPVWIDAICINQSDLREKSRQIALMRQIFAGAHKVFVWLGADTADTALAFDFVQEMHEAAAWQISQHGKTDDRRLKNLSAEQRAALRIDRITPEKVEAFSNLLRRKWWRRVWVIQEFALARDVEFLCGRFSTSEARFSAALRSSHSLGLLGVLPCALYDQPVMLHAVREEMQRNEKKPLFDLLRRFRRFQATDLRDKVFAICALANDVGENPSDLHIQIDYEVKYLELFKSISLQLAIRDMNLDFLTAAGYWLNSYAGPSWVPDWKGIIDADNVFLSWISTFTPRPLDFDPDFRQPEMWYRASKDSKLRRGFKESNDVLKVYGYTFDRISQLGPELETSGALESSSWTGELPMSENIEHMWRTLVEWEAMVEAAFARRYKDETSLDVYWQVLVGGVRPGDSRQFRDLQQSFGSWRREIRGGFGGTPGSDADPRVDFLERAGGAFGKRLFITKKGYIGLGPSASQVDDRVVLLEGGKVPFVMRKSLFRRMKIPGMPNKALWQLIGTAYVHGCMLGEVYSSYRCSSMLIE</sequence>
<dbReference type="Proteomes" id="UP000053259">
    <property type="component" value="Unassembled WGS sequence"/>
</dbReference>
<evidence type="ECO:0000313" key="3">
    <source>
        <dbReference type="Proteomes" id="UP000053259"/>
    </source>
</evidence>
<dbReference type="OrthoDB" id="2157530at2759"/>
<dbReference type="Pfam" id="PF26639">
    <property type="entry name" value="Het-6_barrel"/>
    <property type="match status" value="1"/>
</dbReference>
<dbReference type="VEuPathDB" id="FungiDB:PV09_06820"/>
<dbReference type="InParanoid" id="A0A0D2A4C3"/>
<dbReference type="EMBL" id="KN847553">
    <property type="protein sequence ID" value="KIW01633.1"/>
    <property type="molecule type" value="Genomic_DNA"/>
</dbReference>
<reference evidence="2 3" key="1">
    <citation type="submission" date="2015-01" db="EMBL/GenBank/DDBJ databases">
        <title>The Genome Sequence of Ochroconis gallopava CBS43764.</title>
        <authorList>
            <consortium name="The Broad Institute Genomics Platform"/>
            <person name="Cuomo C."/>
            <person name="de Hoog S."/>
            <person name="Gorbushina A."/>
            <person name="Stielow B."/>
            <person name="Teixiera M."/>
            <person name="Abouelleil A."/>
            <person name="Chapman S.B."/>
            <person name="Priest M."/>
            <person name="Young S.K."/>
            <person name="Wortman J."/>
            <person name="Nusbaum C."/>
            <person name="Birren B."/>
        </authorList>
    </citation>
    <scope>NUCLEOTIDE SEQUENCE [LARGE SCALE GENOMIC DNA]</scope>
    <source>
        <strain evidence="2 3">CBS 43764</strain>
    </source>
</reference>
<dbReference type="PANTHER" id="PTHR24148:SF64">
    <property type="entry name" value="HETEROKARYON INCOMPATIBILITY DOMAIN-CONTAINING PROTEIN"/>
    <property type="match status" value="1"/>
</dbReference>
<accession>A0A0D2A4C3</accession>
<protein>
    <recommendedName>
        <fullName evidence="1">Heterokaryon incompatibility domain-containing protein</fullName>
    </recommendedName>
</protein>